<evidence type="ECO:0000313" key="1">
    <source>
        <dbReference type="EMBL" id="GAA4267562.1"/>
    </source>
</evidence>
<protein>
    <submittedName>
        <fullName evidence="1">Uncharacterized protein</fullName>
    </submittedName>
</protein>
<name>A0ABP8E5P2_9MICO</name>
<comment type="caution">
    <text evidence="1">The sequence shown here is derived from an EMBL/GenBank/DDBJ whole genome shotgun (WGS) entry which is preliminary data.</text>
</comment>
<accession>A0ABP8E5P2</accession>
<organism evidence="1 2">
    <name type="scientific">Frondihabitans peucedani</name>
    <dbReference type="NCBI Taxonomy" id="598626"/>
    <lineage>
        <taxon>Bacteria</taxon>
        <taxon>Bacillati</taxon>
        <taxon>Actinomycetota</taxon>
        <taxon>Actinomycetes</taxon>
        <taxon>Micrococcales</taxon>
        <taxon>Microbacteriaceae</taxon>
        <taxon>Frondihabitans</taxon>
    </lineage>
</organism>
<keyword evidence="2" id="KW-1185">Reference proteome</keyword>
<sequence>MAIEMDEISSLLEASSGLVRVEDADTFTPEVIDVSLRLPERIQIPGQPVVADLAQKSAGLVPIAYVHALAKEPLNLVFD</sequence>
<dbReference type="Proteomes" id="UP001501594">
    <property type="component" value="Unassembled WGS sequence"/>
</dbReference>
<gene>
    <name evidence="1" type="ORF">GCM10022256_31740</name>
</gene>
<reference evidence="2" key="1">
    <citation type="journal article" date="2019" name="Int. J. Syst. Evol. Microbiol.">
        <title>The Global Catalogue of Microorganisms (GCM) 10K type strain sequencing project: providing services to taxonomists for standard genome sequencing and annotation.</title>
        <authorList>
            <consortium name="The Broad Institute Genomics Platform"/>
            <consortium name="The Broad Institute Genome Sequencing Center for Infectious Disease"/>
            <person name="Wu L."/>
            <person name="Ma J."/>
        </authorList>
    </citation>
    <scope>NUCLEOTIDE SEQUENCE [LARGE SCALE GENOMIC DNA]</scope>
    <source>
        <strain evidence="2">JCM 17442</strain>
    </source>
</reference>
<dbReference type="EMBL" id="BAABAU010000004">
    <property type="protein sequence ID" value="GAA4267562.1"/>
    <property type="molecule type" value="Genomic_DNA"/>
</dbReference>
<evidence type="ECO:0000313" key="2">
    <source>
        <dbReference type="Proteomes" id="UP001501594"/>
    </source>
</evidence>
<proteinExistence type="predicted"/>